<sequence length="557" mass="59159">MRPLPLPLSAQRELSEGHDGSTTIGLMERVWLEDGMVWAEGRLDLADPAGQEWARKLADGFASWCSVDLSGQAGLRVEEVPYDADGHVMTPEAMAQLSDDQASSVSTRMHVSNWKVMGVTLVSSPAFESARIEPVYDYQSTLTAAADDGEGQEHTGGMVALLPSQQDQERLAVAGGDEPDQLHTTLAFLGDDVTGMSPDEQRAILDAVTPLAQNALPGKVFGTAEFNPDDNQCAVYIAQADGLTELRNQIVQALGGVMELPEQHDSYIPHITAGYGMDVGKLGEPGPITYDRLRVAIAGNAIDIPLSDAVTAALTAAGIVYSAADFADPGLDQPTKLTITDDGRVFGHLATWGTCHTGIRDVCITAPSSPTNYSYFHQGRVLTDSGEVEVGKITLGTGHAPTAGVGYRAALAHYDHSGSAVAVIRAGEDAYGIWVAGHMLPSATDEQVDTLRRCPLSGDWRQVNRGPLELVAALAVNVPGFPIPNAVAASGALVAAGVVNAPRRIVDEVTRMTDTVLAAQQRAQRITSSRDRITKAATMTAERRFAAARARIYRKAS</sequence>
<dbReference type="EMBL" id="JABBNB010000005">
    <property type="protein sequence ID" value="NMO00818.1"/>
    <property type="molecule type" value="Genomic_DNA"/>
</dbReference>
<dbReference type="AlphaFoldDB" id="A0A848KZE2"/>
<keyword evidence="3" id="KW-1185">Reference proteome</keyword>
<proteinExistence type="predicted"/>
<evidence type="ECO:0000313" key="3">
    <source>
        <dbReference type="Proteomes" id="UP000550729"/>
    </source>
</evidence>
<name>A0A848KZE2_9ACTN</name>
<gene>
    <name evidence="2" type="ORF">HH308_06275</name>
</gene>
<dbReference type="SUPFAM" id="SSF55144">
    <property type="entry name" value="LigT-like"/>
    <property type="match status" value="1"/>
</dbReference>
<evidence type="ECO:0000313" key="2">
    <source>
        <dbReference type="EMBL" id="NMO00818.1"/>
    </source>
</evidence>
<organism evidence="2 3">
    <name type="scientific">Gordonia asplenii</name>
    <dbReference type="NCBI Taxonomy" id="2725283"/>
    <lineage>
        <taxon>Bacteria</taxon>
        <taxon>Bacillati</taxon>
        <taxon>Actinomycetota</taxon>
        <taxon>Actinomycetes</taxon>
        <taxon>Mycobacteriales</taxon>
        <taxon>Gordoniaceae</taxon>
        <taxon>Gordonia</taxon>
    </lineage>
</organism>
<comment type="caution">
    <text evidence="2">The sequence shown here is derived from an EMBL/GenBank/DDBJ whole genome shotgun (WGS) entry which is preliminary data.</text>
</comment>
<evidence type="ECO:0008006" key="4">
    <source>
        <dbReference type="Google" id="ProtNLM"/>
    </source>
</evidence>
<dbReference type="Gene3D" id="3.90.1140.10">
    <property type="entry name" value="Cyclic phosphodiesterase"/>
    <property type="match status" value="1"/>
</dbReference>
<dbReference type="InterPro" id="IPR009097">
    <property type="entry name" value="Cyclic_Pdiesterase"/>
</dbReference>
<feature type="region of interest" description="Disordered" evidence="1">
    <location>
        <begin position="1"/>
        <end position="20"/>
    </location>
</feature>
<accession>A0A848KZE2</accession>
<evidence type="ECO:0000256" key="1">
    <source>
        <dbReference type="SAM" id="MobiDB-lite"/>
    </source>
</evidence>
<dbReference type="Proteomes" id="UP000550729">
    <property type="component" value="Unassembled WGS sequence"/>
</dbReference>
<protein>
    <recommendedName>
        <fullName evidence="4">2'-5' RNA ligase superfamily protein</fullName>
    </recommendedName>
</protein>
<reference evidence="2 3" key="1">
    <citation type="submission" date="2020-04" db="EMBL/GenBank/DDBJ databases">
        <title>Gordonia sp. nov. TBRC 11910.</title>
        <authorList>
            <person name="Suriyachadkun C."/>
        </authorList>
    </citation>
    <scope>NUCLEOTIDE SEQUENCE [LARGE SCALE GENOMIC DNA]</scope>
    <source>
        <strain evidence="2 3">TBRC 11910</strain>
    </source>
</reference>